<organism evidence="2 3">
    <name type="scientific">Undibacterium luofuense</name>
    <dbReference type="NCBI Taxonomy" id="2828733"/>
    <lineage>
        <taxon>Bacteria</taxon>
        <taxon>Pseudomonadati</taxon>
        <taxon>Pseudomonadota</taxon>
        <taxon>Betaproteobacteria</taxon>
        <taxon>Burkholderiales</taxon>
        <taxon>Oxalobacteraceae</taxon>
        <taxon>Undibacterium</taxon>
    </lineage>
</organism>
<evidence type="ECO:0000313" key="2">
    <source>
        <dbReference type="EMBL" id="MBR7783796.1"/>
    </source>
</evidence>
<protein>
    <recommendedName>
        <fullName evidence="4">YD repeat-containing protein</fullName>
    </recommendedName>
</protein>
<name>A0A941DTK3_9BURK</name>
<reference evidence="2" key="1">
    <citation type="submission" date="2021-04" db="EMBL/GenBank/DDBJ databases">
        <title>novel species isolated from subtropical streams in China.</title>
        <authorList>
            <person name="Lu H."/>
        </authorList>
    </citation>
    <scope>NUCLEOTIDE SEQUENCE</scope>
    <source>
        <strain evidence="2">LFS511W</strain>
    </source>
</reference>
<dbReference type="Proteomes" id="UP000680067">
    <property type="component" value="Unassembled WGS sequence"/>
</dbReference>
<gene>
    <name evidence="2" type="ORF">KDM89_16745</name>
</gene>
<dbReference type="RefSeq" id="WP_212689071.1">
    <property type="nucleotide sequence ID" value="NZ_JAGSPN010000015.1"/>
</dbReference>
<sequence>MTAIRVKALNDEVWTEMVRKDGKVFMYVYDGAGNVLDVMEEVASSLTPEQEAEFQKRLRDDSASGT</sequence>
<evidence type="ECO:0000313" key="3">
    <source>
        <dbReference type="Proteomes" id="UP000680067"/>
    </source>
</evidence>
<evidence type="ECO:0000256" key="1">
    <source>
        <dbReference type="SAM" id="MobiDB-lite"/>
    </source>
</evidence>
<dbReference type="EMBL" id="JAGSPN010000015">
    <property type="protein sequence ID" value="MBR7783796.1"/>
    <property type="molecule type" value="Genomic_DNA"/>
</dbReference>
<evidence type="ECO:0008006" key="4">
    <source>
        <dbReference type="Google" id="ProtNLM"/>
    </source>
</evidence>
<proteinExistence type="predicted"/>
<dbReference type="AlphaFoldDB" id="A0A941DTK3"/>
<feature type="compositionally biased region" description="Basic and acidic residues" evidence="1">
    <location>
        <begin position="53"/>
        <end position="66"/>
    </location>
</feature>
<keyword evidence="3" id="KW-1185">Reference proteome</keyword>
<feature type="region of interest" description="Disordered" evidence="1">
    <location>
        <begin position="47"/>
        <end position="66"/>
    </location>
</feature>
<accession>A0A941DTK3</accession>
<comment type="caution">
    <text evidence="2">The sequence shown here is derived from an EMBL/GenBank/DDBJ whole genome shotgun (WGS) entry which is preliminary data.</text>
</comment>